<gene>
    <name evidence="2" type="ORF">TCHU04912_LOCUS14727</name>
</gene>
<organism evidence="2">
    <name type="scientific">Tetraselmis chuii</name>
    <dbReference type="NCBI Taxonomy" id="63592"/>
    <lineage>
        <taxon>Eukaryota</taxon>
        <taxon>Viridiplantae</taxon>
        <taxon>Chlorophyta</taxon>
        <taxon>core chlorophytes</taxon>
        <taxon>Chlorodendrophyceae</taxon>
        <taxon>Chlorodendrales</taxon>
        <taxon>Chlorodendraceae</taxon>
        <taxon>Tetraselmis</taxon>
    </lineage>
</organism>
<dbReference type="EMBL" id="HBGG01028525">
    <property type="protein sequence ID" value="CAD9212488.1"/>
    <property type="molecule type" value="Transcribed_RNA"/>
</dbReference>
<evidence type="ECO:0000256" key="1">
    <source>
        <dbReference type="SAM" id="MobiDB-lite"/>
    </source>
</evidence>
<name>A0A7S1SYV8_9CHLO</name>
<sequence>MMDSYAALQIELEKLKRDQRDSERVQYSVGEELMYQIIRAPILKQILKLTTSLGDGFLSSEQMMVMLDDPDLLQLATKRYPMPTVVNPNPTPLEIMYLEDLEAVHGADNALFIMNQLGQLLTGGEGDDIIQFEWSPEHMDKLMGEEEIDELEPVDETGLMLSRRHTVAPVSAAASIHNMDENPSSFGAVDEDVVTERLKLLMNQNQQLSSSLALLSNHVQNLQSGQSLIPGIPDYAEGKESKSGGNAGNLRAPADHAASSSLALERSNNEQALRRWIKLVARMTAPEFELD</sequence>
<proteinExistence type="predicted"/>
<dbReference type="AlphaFoldDB" id="A0A7S1SYV8"/>
<feature type="region of interest" description="Disordered" evidence="1">
    <location>
        <begin position="233"/>
        <end position="254"/>
    </location>
</feature>
<evidence type="ECO:0000313" key="2">
    <source>
        <dbReference type="EMBL" id="CAD9212488.1"/>
    </source>
</evidence>
<protein>
    <submittedName>
        <fullName evidence="2">Uncharacterized protein</fullName>
    </submittedName>
</protein>
<accession>A0A7S1SYV8</accession>
<reference evidence="2" key="1">
    <citation type="submission" date="2021-01" db="EMBL/GenBank/DDBJ databases">
        <authorList>
            <person name="Corre E."/>
            <person name="Pelletier E."/>
            <person name="Niang G."/>
            <person name="Scheremetjew M."/>
            <person name="Finn R."/>
            <person name="Kale V."/>
            <person name="Holt S."/>
            <person name="Cochrane G."/>
            <person name="Meng A."/>
            <person name="Brown T."/>
            <person name="Cohen L."/>
        </authorList>
    </citation>
    <scope>NUCLEOTIDE SEQUENCE</scope>
    <source>
        <strain evidence="2">PLY429</strain>
    </source>
</reference>